<gene>
    <name evidence="2" type="ORF">BHS09_17155</name>
</gene>
<accession>A0AAE6KSR7</accession>
<keyword evidence="1" id="KW-0812">Transmembrane</keyword>
<evidence type="ECO:0000313" key="3">
    <source>
        <dbReference type="Proteomes" id="UP000320179"/>
    </source>
</evidence>
<protein>
    <submittedName>
        <fullName evidence="2">Uncharacterized protein</fullName>
    </submittedName>
</protein>
<dbReference type="AlphaFoldDB" id="A0AAE6KSR7"/>
<evidence type="ECO:0000313" key="2">
    <source>
        <dbReference type="EMBL" id="QDE68573.1"/>
    </source>
</evidence>
<sequence>MYWLLISWLYDSGGVGLVVVFLLLGVVRVVIALWMRLLSSLLVFEGMLLMSIEAMVLRREMRLVRSVVGS</sequence>
<proteinExistence type="predicted"/>
<feature type="transmembrane region" description="Helical" evidence="1">
    <location>
        <begin position="12"/>
        <end position="31"/>
    </location>
</feature>
<dbReference type="Proteomes" id="UP000320179">
    <property type="component" value="Chromosome"/>
</dbReference>
<keyword evidence="1" id="KW-1133">Transmembrane helix</keyword>
<evidence type="ECO:0000256" key="1">
    <source>
        <dbReference type="SAM" id="Phobius"/>
    </source>
</evidence>
<name>A0AAE6KSR7_MYXXA</name>
<reference evidence="2 3" key="1">
    <citation type="journal article" date="2019" name="Science">
        <title>Social genes are selection hotspots in kin groups of a soil microbe.</title>
        <authorList>
            <person name="Wielgoss S."/>
            <person name="Wolfensberger R."/>
            <person name="Sun L."/>
            <person name="Fiegna F."/>
            <person name="Velicer G.J."/>
        </authorList>
    </citation>
    <scope>NUCLEOTIDE SEQUENCE [LARGE SCALE GENOMIC DNA]</scope>
    <source>
        <strain evidence="2 3">MC3.5.9c15</strain>
    </source>
</reference>
<dbReference type="EMBL" id="CP017174">
    <property type="protein sequence ID" value="QDE68573.1"/>
    <property type="molecule type" value="Genomic_DNA"/>
</dbReference>
<feature type="transmembrane region" description="Helical" evidence="1">
    <location>
        <begin position="37"/>
        <end position="57"/>
    </location>
</feature>
<organism evidence="2 3">
    <name type="scientific">Myxococcus xanthus</name>
    <dbReference type="NCBI Taxonomy" id="34"/>
    <lineage>
        <taxon>Bacteria</taxon>
        <taxon>Pseudomonadati</taxon>
        <taxon>Myxococcota</taxon>
        <taxon>Myxococcia</taxon>
        <taxon>Myxococcales</taxon>
        <taxon>Cystobacterineae</taxon>
        <taxon>Myxococcaceae</taxon>
        <taxon>Myxococcus</taxon>
    </lineage>
</organism>
<keyword evidence="1" id="KW-0472">Membrane</keyword>